<feature type="transmembrane region" description="Helical" evidence="1">
    <location>
        <begin position="6"/>
        <end position="24"/>
    </location>
</feature>
<evidence type="ECO:0000256" key="1">
    <source>
        <dbReference type="SAM" id="Phobius"/>
    </source>
</evidence>
<organism evidence="2 3">
    <name type="scientific">Gryllotalpicola reticulitermitis</name>
    <dbReference type="NCBI Taxonomy" id="1184153"/>
    <lineage>
        <taxon>Bacteria</taxon>
        <taxon>Bacillati</taxon>
        <taxon>Actinomycetota</taxon>
        <taxon>Actinomycetes</taxon>
        <taxon>Micrococcales</taxon>
        <taxon>Microbacteriaceae</taxon>
        <taxon>Gryllotalpicola</taxon>
    </lineage>
</organism>
<evidence type="ECO:0000313" key="3">
    <source>
        <dbReference type="Proteomes" id="UP001595900"/>
    </source>
</evidence>
<keyword evidence="1" id="KW-1133">Transmembrane helix</keyword>
<name>A0ABV8Q0Y9_9MICO</name>
<accession>A0ABV8Q0Y9</accession>
<dbReference type="EMBL" id="JBHSCN010000002">
    <property type="protein sequence ID" value="MFC4242010.1"/>
    <property type="molecule type" value="Genomic_DNA"/>
</dbReference>
<reference evidence="3" key="1">
    <citation type="journal article" date="2019" name="Int. J. Syst. Evol. Microbiol.">
        <title>The Global Catalogue of Microorganisms (GCM) 10K type strain sequencing project: providing services to taxonomists for standard genome sequencing and annotation.</title>
        <authorList>
            <consortium name="The Broad Institute Genomics Platform"/>
            <consortium name="The Broad Institute Genome Sequencing Center for Infectious Disease"/>
            <person name="Wu L."/>
            <person name="Ma J."/>
        </authorList>
    </citation>
    <scope>NUCLEOTIDE SEQUENCE [LARGE SCALE GENOMIC DNA]</scope>
    <source>
        <strain evidence="3">CGMCC 1.10363</strain>
    </source>
</reference>
<keyword evidence="1" id="KW-0472">Membrane</keyword>
<evidence type="ECO:0008006" key="4">
    <source>
        <dbReference type="Google" id="ProtNLM"/>
    </source>
</evidence>
<dbReference type="Proteomes" id="UP001595900">
    <property type="component" value="Unassembled WGS sequence"/>
</dbReference>
<dbReference type="RefSeq" id="WP_390226787.1">
    <property type="nucleotide sequence ID" value="NZ_JBHSCN010000002.1"/>
</dbReference>
<keyword evidence="1" id="KW-0812">Transmembrane</keyword>
<dbReference type="Gene3D" id="1.20.58.130">
    <property type="match status" value="1"/>
</dbReference>
<sequence>MNEAQVWAAIGLMASMLLSVMTVISRSFTRTMRAEFKAFRFEMASEFTAVRSEMASEFTAVRSEMASEFKAVRADIGAIDRDVQVLYRRALGGETE</sequence>
<evidence type="ECO:0000313" key="2">
    <source>
        <dbReference type="EMBL" id="MFC4242010.1"/>
    </source>
</evidence>
<proteinExistence type="predicted"/>
<gene>
    <name evidence="2" type="ORF">ACFOYW_01385</name>
</gene>
<protein>
    <recommendedName>
        <fullName evidence="4">DUF2746 domain-containing protein</fullName>
    </recommendedName>
</protein>
<comment type="caution">
    <text evidence="2">The sequence shown here is derived from an EMBL/GenBank/DDBJ whole genome shotgun (WGS) entry which is preliminary data.</text>
</comment>
<keyword evidence="3" id="KW-1185">Reference proteome</keyword>